<dbReference type="InterPro" id="IPR056496">
    <property type="entry name" value="CS_DNAAF11_C"/>
</dbReference>
<dbReference type="SMART" id="SM00446">
    <property type="entry name" value="LRRcap"/>
    <property type="match status" value="1"/>
</dbReference>
<dbReference type="EMBL" id="JXXN02001095">
    <property type="protein sequence ID" value="THD25545.1"/>
    <property type="molecule type" value="Genomic_DNA"/>
</dbReference>
<keyword evidence="6" id="KW-0175">Coiled coil</keyword>
<dbReference type="Pfam" id="PF23602">
    <property type="entry name" value="CS_DNAAF11_C"/>
    <property type="match status" value="1"/>
</dbReference>
<proteinExistence type="inferred from homology"/>
<dbReference type="SUPFAM" id="SSF52058">
    <property type="entry name" value="L domain-like"/>
    <property type="match status" value="1"/>
</dbReference>
<dbReference type="GO" id="GO:0036158">
    <property type="term" value="P:outer dynein arm assembly"/>
    <property type="evidence" value="ECO:0007669"/>
    <property type="project" value="TreeGrafter"/>
</dbReference>
<evidence type="ECO:0000256" key="10">
    <source>
        <dbReference type="SAM" id="MobiDB-lite"/>
    </source>
</evidence>
<evidence type="ECO:0000256" key="7">
    <source>
        <dbReference type="ARBA" id="ARBA00023069"/>
    </source>
</evidence>
<evidence type="ECO:0000256" key="1">
    <source>
        <dbReference type="ARBA" id="ARBA00004138"/>
    </source>
</evidence>
<feature type="compositionally biased region" description="Basic and acidic residues" evidence="10">
    <location>
        <begin position="371"/>
        <end position="382"/>
    </location>
</feature>
<keyword evidence="5" id="KW-0677">Repeat</keyword>
<dbReference type="InterPro" id="IPR003603">
    <property type="entry name" value="U2A'_phosphoprotein32A_C"/>
</dbReference>
<dbReference type="FunFam" id="3.80.10.10:FF:000052">
    <property type="entry name" value="Leucine rich repeat containing 6"/>
    <property type="match status" value="1"/>
</dbReference>
<evidence type="ECO:0000256" key="3">
    <source>
        <dbReference type="ARBA" id="ARBA00022490"/>
    </source>
</evidence>
<evidence type="ECO:0000259" key="11">
    <source>
        <dbReference type="SMART" id="SM00446"/>
    </source>
</evidence>
<dbReference type="Proteomes" id="UP000230066">
    <property type="component" value="Unassembled WGS sequence"/>
</dbReference>
<evidence type="ECO:0000256" key="2">
    <source>
        <dbReference type="ARBA" id="ARBA00004496"/>
    </source>
</evidence>
<keyword evidence="7" id="KW-0969">Cilium</keyword>
<dbReference type="AlphaFoldDB" id="A0A4E0RFF7"/>
<evidence type="ECO:0000256" key="4">
    <source>
        <dbReference type="ARBA" id="ARBA00022614"/>
    </source>
</evidence>
<sequence>MVRVTEELIRKRAEHNEGEIFSLEELSLHQQNLEKIEHIDKWCRRLKILYLQNNLIPRIENVSRLKKLEYLNLALNNIESIENLEGCESLQKLDLTVNFIGELTSVENLCALYSLEELFLTGNPCTEYPHYREFVVATLPQLRQLDGVEITKSERILALQVLEQIRPQILSRQKAHAQRRAEEKREAEIRRQTHQEKIDASHGDVEPIVSEFWKEKVPFTPESRIETHEYMELQEKARNKKSTDDGSMKPTRPKLRLFADDGRPFNVNEPKVGFTLNEHEVDGEAQYLLDVAVYRHMDTTLIDCDVQPHYVRVTLRGKVLQLALPEEVQADKSNARRSQTTGHLLVTMPKVCQEFGREISHLMKKNSTKGNKSEKQAKDKPKYGPAHSFHSQALLDLETTNNEDHQVPEWKRIITPEIGKVVKTAKNGQNEVTKKSDTRPPRERSNSPGFMDCPEVPPLV</sequence>
<organism evidence="12 13">
    <name type="scientific">Fasciola hepatica</name>
    <name type="common">Liver fluke</name>
    <dbReference type="NCBI Taxonomy" id="6192"/>
    <lineage>
        <taxon>Eukaryota</taxon>
        <taxon>Metazoa</taxon>
        <taxon>Spiralia</taxon>
        <taxon>Lophotrochozoa</taxon>
        <taxon>Platyhelminthes</taxon>
        <taxon>Trematoda</taxon>
        <taxon>Digenea</taxon>
        <taxon>Plagiorchiida</taxon>
        <taxon>Echinostomata</taxon>
        <taxon>Echinostomatoidea</taxon>
        <taxon>Fasciolidae</taxon>
        <taxon>Fasciola</taxon>
    </lineage>
</organism>
<accession>A0A4E0RFF7</accession>
<evidence type="ECO:0000313" key="13">
    <source>
        <dbReference type="Proteomes" id="UP000230066"/>
    </source>
</evidence>
<reference evidence="12" key="1">
    <citation type="submission" date="2019-03" db="EMBL/GenBank/DDBJ databases">
        <title>Improved annotation for the trematode Fasciola hepatica.</title>
        <authorList>
            <person name="Choi Y.-J."/>
            <person name="Martin J."/>
            <person name="Mitreva M."/>
        </authorList>
    </citation>
    <scope>NUCLEOTIDE SEQUENCE [LARGE SCALE GENOMIC DNA]</scope>
</reference>
<dbReference type="PANTHER" id="PTHR18849:SF0">
    <property type="entry name" value="CILIA- AND FLAGELLA-ASSOCIATED PROTEIN 410-RELATED"/>
    <property type="match status" value="1"/>
</dbReference>
<dbReference type="SMART" id="SM00365">
    <property type="entry name" value="LRR_SD22"/>
    <property type="match status" value="3"/>
</dbReference>
<keyword evidence="3" id="KW-0963">Cytoplasm</keyword>
<evidence type="ECO:0000256" key="5">
    <source>
        <dbReference type="ARBA" id="ARBA00022737"/>
    </source>
</evidence>
<feature type="region of interest" description="Disordered" evidence="10">
    <location>
        <begin position="421"/>
        <end position="460"/>
    </location>
</feature>
<protein>
    <submittedName>
        <fullName evidence="12">Leucine-rich repeat-containing protein 6</fullName>
    </submittedName>
</protein>
<dbReference type="Pfam" id="PF14580">
    <property type="entry name" value="LRR_9"/>
    <property type="match status" value="1"/>
</dbReference>
<feature type="region of interest" description="Disordered" evidence="10">
    <location>
        <begin position="237"/>
        <end position="262"/>
    </location>
</feature>
<keyword evidence="4" id="KW-0433">Leucine-rich repeat</keyword>
<dbReference type="GO" id="GO:0005929">
    <property type="term" value="C:cilium"/>
    <property type="evidence" value="ECO:0007669"/>
    <property type="project" value="UniProtKB-SubCell"/>
</dbReference>
<keyword evidence="13" id="KW-1185">Reference proteome</keyword>
<dbReference type="InterPro" id="IPR001611">
    <property type="entry name" value="Leu-rich_rpt"/>
</dbReference>
<evidence type="ECO:0000313" key="12">
    <source>
        <dbReference type="EMBL" id="THD25545.1"/>
    </source>
</evidence>
<gene>
    <name evidence="12" type="ORF">D915_003734</name>
</gene>
<keyword evidence="8" id="KW-0966">Cell projection</keyword>
<dbReference type="InterPro" id="IPR032675">
    <property type="entry name" value="LRR_dom_sf"/>
</dbReference>
<feature type="compositionally biased region" description="Basic and acidic residues" evidence="10">
    <location>
        <begin position="237"/>
        <end position="247"/>
    </location>
</feature>
<feature type="compositionally biased region" description="Basic and acidic residues" evidence="10">
    <location>
        <begin position="432"/>
        <end position="445"/>
    </location>
</feature>
<dbReference type="GO" id="GO:0005737">
    <property type="term" value="C:cytoplasm"/>
    <property type="evidence" value="ECO:0007669"/>
    <property type="project" value="UniProtKB-SubCell"/>
</dbReference>
<name>A0A4E0RFF7_FASHE</name>
<feature type="region of interest" description="Disordered" evidence="10">
    <location>
        <begin position="362"/>
        <end position="387"/>
    </location>
</feature>
<evidence type="ECO:0000256" key="8">
    <source>
        <dbReference type="ARBA" id="ARBA00023273"/>
    </source>
</evidence>
<dbReference type="Gene3D" id="3.80.10.10">
    <property type="entry name" value="Ribonuclease Inhibitor"/>
    <property type="match status" value="1"/>
</dbReference>
<dbReference type="PANTHER" id="PTHR18849">
    <property type="entry name" value="LEUCINE RICH REPEAT PROTEIN"/>
    <property type="match status" value="1"/>
</dbReference>
<dbReference type="PROSITE" id="PS51450">
    <property type="entry name" value="LRR"/>
    <property type="match status" value="3"/>
</dbReference>
<evidence type="ECO:0000256" key="9">
    <source>
        <dbReference type="ARBA" id="ARBA00049982"/>
    </source>
</evidence>
<comment type="subcellular location">
    <subcellularLocation>
        <location evidence="1">Cell projection</location>
        <location evidence="1">Cilium</location>
    </subcellularLocation>
    <subcellularLocation>
        <location evidence="2">Cytoplasm</location>
    </subcellularLocation>
</comment>
<evidence type="ECO:0000256" key="6">
    <source>
        <dbReference type="ARBA" id="ARBA00023054"/>
    </source>
</evidence>
<comment type="similarity">
    <text evidence="9">Belongs to the tilB family.</text>
</comment>
<comment type="caution">
    <text evidence="12">The sequence shown here is derived from an EMBL/GenBank/DDBJ whole genome shotgun (WGS) entry which is preliminary data.</text>
</comment>
<feature type="domain" description="U2A'/phosphoprotein 32 family A C-terminal" evidence="11">
    <location>
        <begin position="128"/>
        <end position="146"/>
    </location>
</feature>